<accession>A0A8S5PDD2</accession>
<dbReference type="InterPro" id="IPR025051">
    <property type="entry name" value="DUF3990"/>
</dbReference>
<dbReference type="Pfam" id="PF13151">
    <property type="entry name" value="DUF3990"/>
    <property type="match status" value="1"/>
</dbReference>
<protein>
    <recommendedName>
        <fullName evidence="2">DUF3990 domain-containing protein</fullName>
    </recommendedName>
</protein>
<reference evidence="1" key="1">
    <citation type="journal article" date="2021" name="Proc. Natl. Acad. Sci. U.S.A.">
        <title>A Catalog of Tens of Thousands of Viruses from Human Metagenomes Reveals Hidden Associations with Chronic Diseases.</title>
        <authorList>
            <person name="Tisza M.J."/>
            <person name="Buck C.B."/>
        </authorList>
    </citation>
    <scope>NUCLEOTIDE SEQUENCE</scope>
    <source>
        <strain evidence="1">CtvNP11</strain>
    </source>
</reference>
<name>A0A8S5PDD2_9CAUD</name>
<evidence type="ECO:0000313" key="1">
    <source>
        <dbReference type="EMBL" id="DAE05086.1"/>
    </source>
</evidence>
<dbReference type="EMBL" id="BK015403">
    <property type="protein sequence ID" value="DAE05086.1"/>
    <property type="molecule type" value="Genomic_DNA"/>
</dbReference>
<proteinExistence type="predicted"/>
<sequence length="190" mass="21732">MLTLTNGMLLYHGSFTQVSEIDLNKCKQGKDFGRGFYVTSSYKQAQGFVPLSVNKQVNEERLPTGTTIGYISVFKLHMNPDIAIHLFNAADRNWLHFVASNRRRTLFPDVRERYAKFDIIGGKIADDQTARTLQLYTTRAYGEPGSEDADSFAIKALLPNRLEDQFCFCNEKAIQSLEFVRSDLYDFKHL</sequence>
<evidence type="ECO:0008006" key="2">
    <source>
        <dbReference type="Google" id="ProtNLM"/>
    </source>
</evidence>
<organism evidence="1">
    <name type="scientific">Siphoviridae sp. ctvNP11</name>
    <dbReference type="NCBI Taxonomy" id="2825721"/>
    <lineage>
        <taxon>Viruses</taxon>
        <taxon>Duplodnaviria</taxon>
        <taxon>Heunggongvirae</taxon>
        <taxon>Uroviricota</taxon>
        <taxon>Caudoviricetes</taxon>
    </lineage>
</organism>